<comment type="caution">
    <text evidence="1">The sequence shown here is derived from an EMBL/GenBank/DDBJ whole genome shotgun (WGS) entry which is preliminary data.</text>
</comment>
<evidence type="ECO:0000313" key="2">
    <source>
        <dbReference type="Proteomes" id="UP001311232"/>
    </source>
</evidence>
<evidence type="ECO:0000313" key="1">
    <source>
        <dbReference type="EMBL" id="KAK5622322.1"/>
    </source>
</evidence>
<dbReference type="Proteomes" id="UP001311232">
    <property type="component" value="Unassembled WGS sequence"/>
</dbReference>
<protein>
    <submittedName>
        <fullName evidence="1">Uncharacterized protein</fullName>
    </submittedName>
</protein>
<dbReference type="AlphaFoldDB" id="A0AAV9SP32"/>
<keyword evidence="2" id="KW-1185">Reference proteome</keyword>
<name>A0AAV9SP32_9TELE</name>
<gene>
    <name evidence="1" type="ORF">CRENBAI_005429</name>
</gene>
<reference evidence="1 2" key="1">
    <citation type="submission" date="2021-06" db="EMBL/GenBank/DDBJ databases">
        <authorList>
            <person name="Palmer J.M."/>
        </authorList>
    </citation>
    <scope>NUCLEOTIDE SEQUENCE [LARGE SCALE GENOMIC DNA]</scope>
    <source>
        <strain evidence="1 2">MEX-2019</strain>
        <tissue evidence="1">Muscle</tissue>
    </source>
</reference>
<organism evidence="1 2">
    <name type="scientific">Crenichthys baileyi</name>
    <name type="common">White River springfish</name>
    <dbReference type="NCBI Taxonomy" id="28760"/>
    <lineage>
        <taxon>Eukaryota</taxon>
        <taxon>Metazoa</taxon>
        <taxon>Chordata</taxon>
        <taxon>Craniata</taxon>
        <taxon>Vertebrata</taxon>
        <taxon>Euteleostomi</taxon>
        <taxon>Actinopterygii</taxon>
        <taxon>Neopterygii</taxon>
        <taxon>Teleostei</taxon>
        <taxon>Neoteleostei</taxon>
        <taxon>Acanthomorphata</taxon>
        <taxon>Ovalentaria</taxon>
        <taxon>Atherinomorphae</taxon>
        <taxon>Cyprinodontiformes</taxon>
        <taxon>Goodeidae</taxon>
        <taxon>Crenichthys</taxon>
    </lineage>
</organism>
<sequence>MAGKLPGPLHVPVPGSGENAAPFCGPIYLSRLMMIPGWRFLVWGRAPQDPIPPLLPNVRQQSTRLLPTAENIGLEWLPAVKLSRRRFPFTLLQQLQQFFPHLRLPQHHLQGSLNSAHARFARSSLDLCGRSG</sequence>
<proteinExistence type="predicted"/>
<dbReference type="EMBL" id="JAHHUM010000137">
    <property type="protein sequence ID" value="KAK5622322.1"/>
    <property type="molecule type" value="Genomic_DNA"/>
</dbReference>
<accession>A0AAV9SP32</accession>